<evidence type="ECO:0000313" key="2">
    <source>
        <dbReference type="Proteomes" id="UP000676325"/>
    </source>
</evidence>
<protein>
    <recommendedName>
        <fullName evidence="3">Neutral/alkaline non-lysosomal ceramidase N-terminal domain-containing protein</fullName>
    </recommendedName>
</protein>
<name>A0A941IH93_9ACTN</name>
<evidence type="ECO:0008006" key="3">
    <source>
        <dbReference type="Google" id="ProtNLM"/>
    </source>
</evidence>
<comment type="caution">
    <text evidence="1">The sequence shown here is derived from an EMBL/GenBank/DDBJ whole genome shotgun (WGS) entry which is preliminary data.</text>
</comment>
<sequence>MSTCTTATAAASAAEVSAASADGPPRTTVLSAGAGRAQIAIPAEALPFEGFHTVHDPLSARVLVLDDGTTRVALAVVDQTSIFEDQLARLLGLLHESTGAAFEHCLAVASHTFSAPHIFPPGRLTGVDAARNELISQAVDDAVLHAAGDAVAGLRPARLGVGEGVCRVNVNRDVPTAHGWWLGSDDGGPSDHAVSVLRVDDERGHPLALVLNYAVQSSVMQSPAAHTAQREISADLAGAACREIEARYGDDGVVALFLPGAAGDQAPYLTTSDPAGARVLLAALGSRLAQEAHRTAESIATADLTSPLSVVSEHIEVDAQTPPPGLAALRPTRAYPYRADGRTHAAVTLLRIGDLAIAGLQAELGVRTGLALKAASTAPVTWVATMVNGGAKYMADQDSYDRCTYEAMNSRYARGTAEIVAARLGDLLSDAES</sequence>
<proteinExistence type="predicted"/>
<accession>A0A941IH93</accession>
<organism evidence="1 2">
    <name type="scientific">Actinospica acidithermotolerans</name>
    <dbReference type="NCBI Taxonomy" id="2828514"/>
    <lineage>
        <taxon>Bacteria</taxon>
        <taxon>Bacillati</taxon>
        <taxon>Actinomycetota</taxon>
        <taxon>Actinomycetes</taxon>
        <taxon>Catenulisporales</taxon>
        <taxon>Actinospicaceae</taxon>
        <taxon>Actinospica</taxon>
    </lineage>
</organism>
<reference evidence="1" key="1">
    <citation type="submission" date="2021-04" db="EMBL/GenBank/DDBJ databases">
        <title>Genome based classification of Actinospica acidithermotolerans sp. nov., an actinobacterium isolated from an Indonesian hot spring.</title>
        <authorList>
            <person name="Kusuma A.B."/>
            <person name="Putra K.E."/>
            <person name="Nafisah S."/>
            <person name="Loh J."/>
            <person name="Nouioui I."/>
            <person name="Goodfellow M."/>
        </authorList>
    </citation>
    <scope>NUCLEOTIDE SEQUENCE</scope>
    <source>
        <strain evidence="1">MGRD01-02</strain>
    </source>
</reference>
<dbReference type="AlphaFoldDB" id="A0A941IH93"/>
<gene>
    <name evidence="1" type="ORF">KDK95_11670</name>
</gene>
<dbReference type="Proteomes" id="UP000676325">
    <property type="component" value="Unassembled WGS sequence"/>
</dbReference>
<keyword evidence="2" id="KW-1185">Reference proteome</keyword>
<dbReference type="EMBL" id="JAGSOH010000026">
    <property type="protein sequence ID" value="MBR7826964.1"/>
    <property type="molecule type" value="Genomic_DNA"/>
</dbReference>
<evidence type="ECO:0000313" key="1">
    <source>
        <dbReference type="EMBL" id="MBR7826964.1"/>
    </source>
</evidence>
<dbReference type="RefSeq" id="WP_212518110.1">
    <property type="nucleotide sequence ID" value="NZ_JAGSOH010000026.1"/>
</dbReference>